<feature type="domain" description="Thiolase N-terminal" evidence="8">
    <location>
        <begin position="7"/>
        <end position="249"/>
    </location>
</feature>
<dbReference type="PROSITE" id="PS00098">
    <property type="entry name" value="THIOLASE_1"/>
    <property type="match status" value="1"/>
</dbReference>
<keyword evidence="11" id="KW-1185">Reference proteome</keyword>
<dbReference type="PANTHER" id="PTHR18919:SF165">
    <property type="entry name" value="ACETYL-COA ACETYLTRANSFERASE"/>
    <property type="match status" value="1"/>
</dbReference>
<comment type="caution">
    <text evidence="10">The sequence shown here is derived from an EMBL/GenBank/DDBJ whole genome shotgun (WGS) entry which is preliminary data.</text>
</comment>
<dbReference type="PROSITE" id="PS00099">
    <property type="entry name" value="THIOLASE_3"/>
    <property type="match status" value="1"/>
</dbReference>
<evidence type="ECO:0000256" key="6">
    <source>
        <dbReference type="PIRSR" id="PIRSR000429-1"/>
    </source>
</evidence>
<evidence type="ECO:0000256" key="7">
    <source>
        <dbReference type="RuleBase" id="RU003557"/>
    </source>
</evidence>
<evidence type="ECO:0000313" key="10">
    <source>
        <dbReference type="EMBL" id="CAG8542814.1"/>
    </source>
</evidence>
<evidence type="ECO:0000256" key="1">
    <source>
        <dbReference type="ARBA" id="ARBA00010982"/>
    </source>
</evidence>
<dbReference type="FunFam" id="3.40.47.10:FF:000007">
    <property type="entry name" value="acetyl-CoA acetyltransferase, mitochondrial"/>
    <property type="match status" value="1"/>
</dbReference>
<keyword evidence="3 7" id="KW-0808">Transferase</keyword>
<dbReference type="NCBIfam" id="TIGR01930">
    <property type="entry name" value="AcCoA-C-Actrans"/>
    <property type="match status" value="1"/>
</dbReference>
<dbReference type="GO" id="GO:0005739">
    <property type="term" value="C:mitochondrion"/>
    <property type="evidence" value="ECO:0007669"/>
    <property type="project" value="TreeGrafter"/>
</dbReference>
<dbReference type="CDD" id="cd00751">
    <property type="entry name" value="thiolase"/>
    <property type="match status" value="1"/>
</dbReference>
<dbReference type="PANTHER" id="PTHR18919">
    <property type="entry name" value="ACETYL-COA C-ACYLTRANSFERASE"/>
    <property type="match status" value="1"/>
</dbReference>
<dbReference type="InterPro" id="IPR020616">
    <property type="entry name" value="Thiolase_N"/>
</dbReference>
<dbReference type="InterPro" id="IPR002155">
    <property type="entry name" value="Thiolase"/>
</dbReference>
<dbReference type="Gene3D" id="3.40.47.10">
    <property type="match status" value="1"/>
</dbReference>
<dbReference type="GO" id="GO:0003985">
    <property type="term" value="F:acetyl-CoA C-acetyltransferase activity"/>
    <property type="evidence" value="ECO:0007669"/>
    <property type="project" value="UniProtKB-EC"/>
</dbReference>
<protein>
    <recommendedName>
        <fullName evidence="2">acetyl-CoA C-acetyltransferase</fullName>
        <ecNumber evidence="2">2.3.1.9</ecNumber>
    </recommendedName>
</protein>
<dbReference type="InterPro" id="IPR020615">
    <property type="entry name" value="Thiolase_acyl_enz_int_AS"/>
</dbReference>
<dbReference type="InterPro" id="IPR020617">
    <property type="entry name" value="Thiolase_C"/>
</dbReference>
<comment type="pathway">
    <text evidence="5">Metabolic intermediate biosynthesis; (R)-mevalonate biosynthesis; (R)-mevalonate from acetyl-CoA: step 1/3.</text>
</comment>
<dbReference type="Pfam" id="PF00108">
    <property type="entry name" value="Thiolase_N"/>
    <property type="match status" value="1"/>
</dbReference>
<sequence>MPTQKDVYIAAYARTPTGGFNGSLASFSATKLGSIAIEAALKKANLDPNKVEEVFFGNVLSANLGQNPARQAALGAGLPDTVIATTVNKVCASAMKAVILGAQTIITGHADIVVAGGCESMTNTPYYVPKARFGSKYGDQTLVDGIVKDGLTDVYNNYLMGIAAEECAVEHNISREEQDDFAISSYQRAQAAFSDDCYSDEIVPITVSGGRGKPDKVITQDDEITNNGTVTAPNSSPLSDGAAAIVLISGEKAHELGIKIIAKISGWADAAQVPAKFTTTPSLAIPKALKNAGDIPISEVDYFEINEAFSVVAVANTKLLGLSKEKVNVFGGAVAMGHPLGCSGARIICTLISVLKKKNGKIGVAGVCNGGGGASAIVVSLM</sequence>
<feature type="active site" description="Proton acceptor" evidence="6">
    <location>
        <position position="368"/>
    </location>
</feature>
<feature type="domain" description="Thiolase C-terminal" evidence="9">
    <location>
        <begin position="259"/>
        <end position="379"/>
    </location>
</feature>
<dbReference type="InterPro" id="IPR016039">
    <property type="entry name" value="Thiolase-like"/>
</dbReference>
<dbReference type="AlphaFoldDB" id="A0A9N9FM21"/>
<dbReference type="GO" id="GO:0006635">
    <property type="term" value="P:fatty acid beta-oxidation"/>
    <property type="evidence" value="ECO:0007669"/>
    <property type="project" value="TreeGrafter"/>
</dbReference>
<evidence type="ECO:0000256" key="4">
    <source>
        <dbReference type="ARBA" id="ARBA00023315"/>
    </source>
</evidence>
<organism evidence="10 11">
    <name type="scientific">Diversispora eburnea</name>
    <dbReference type="NCBI Taxonomy" id="1213867"/>
    <lineage>
        <taxon>Eukaryota</taxon>
        <taxon>Fungi</taxon>
        <taxon>Fungi incertae sedis</taxon>
        <taxon>Mucoromycota</taxon>
        <taxon>Glomeromycotina</taxon>
        <taxon>Glomeromycetes</taxon>
        <taxon>Diversisporales</taxon>
        <taxon>Diversisporaceae</taxon>
        <taxon>Diversispora</taxon>
    </lineage>
</organism>
<name>A0A9N9FM21_9GLOM</name>
<comment type="similarity">
    <text evidence="1 7">Belongs to the thiolase-like superfamily. Thiolase family.</text>
</comment>
<dbReference type="EMBL" id="CAJVPK010000719">
    <property type="protein sequence ID" value="CAG8542814.1"/>
    <property type="molecule type" value="Genomic_DNA"/>
</dbReference>
<dbReference type="PIRSF" id="PIRSF000429">
    <property type="entry name" value="Ac-CoA_Ac_transf"/>
    <property type="match status" value="1"/>
</dbReference>
<dbReference type="PROSITE" id="PS00737">
    <property type="entry name" value="THIOLASE_2"/>
    <property type="match status" value="1"/>
</dbReference>
<evidence type="ECO:0000259" key="9">
    <source>
        <dbReference type="Pfam" id="PF02803"/>
    </source>
</evidence>
<dbReference type="EC" id="2.3.1.9" evidence="2"/>
<evidence type="ECO:0000256" key="3">
    <source>
        <dbReference type="ARBA" id="ARBA00022679"/>
    </source>
</evidence>
<evidence type="ECO:0000256" key="5">
    <source>
        <dbReference type="ARBA" id="ARBA00037924"/>
    </source>
</evidence>
<dbReference type="Proteomes" id="UP000789706">
    <property type="component" value="Unassembled WGS sequence"/>
</dbReference>
<keyword evidence="4 7" id="KW-0012">Acyltransferase</keyword>
<accession>A0A9N9FM21</accession>
<evidence type="ECO:0000256" key="2">
    <source>
        <dbReference type="ARBA" id="ARBA00012705"/>
    </source>
</evidence>
<dbReference type="OrthoDB" id="5404651at2759"/>
<feature type="active site" description="Acyl-thioester intermediate" evidence="6">
    <location>
        <position position="91"/>
    </location>
</feature>
<dbReference type="GO" id="GO:0006696">
    <property type="term" value="P:ergosterol biosynthetic process"/>
    <property type="evidence" value="ECO:0007669"/>
    <property type="project" value="TreeGrafter"/>
</dbReference>
<evidence type="ECO:0000259" key="8">
    <source>
        <dbReference type="Pfam" id="PF00108"/>
    </source>
</evidence>
<proteinExistence type="inferred from homology"/>
<dbReference type="SUPFAM" id="SSF53901">
    <property type="entry name" value="Thiolase-like"/>
    <property type="match status" value="2"/>
</dbReference>
<feature type="active site" description="Proton acceptor" evidence="6">
    <location>
        <position position="338"/>
    </location>
</feature>
<dbReference type="InterPro" id="IPR020613">
    <property type="entry name" value="Thiolase_CS"/>
</dbReference>
<evidence type="ECO:0000313" key="11">
    <source>
        <dbReference type="Proteomes" id="UP000789706"/>
    </source>
</evidence>
<gene>
    <name evidence="10" type="ORF">DEBURN_LOCUS6699</name>
</gene>
<dbReference type="Pfam" id="PF02803">
    <property type="entry name" value="Thiolase_C"/>
    <property type="match status" value="1"/>
</dbReference>
<reference evidence="10" key="1">
    <citation type="submission" date="2021-06" db="EMBL/GenBank/DDBJ databases">
        <authorList>
            <person name="Kallberg Y."/>
            <person name="Tangrot J."/>
            <person name="Rosling A."/>
        </authorList>
    </citation>
    <scope>NUCLEOTIDE SEQUENCE</scope>
    <source>
        <strain evidence="10">AZ414A</strain>
    </source>
</reference>
<dbReference type="InterPro" id="IPR020610">
    <property type="entry name" value="Thiolase_AS"/>
</dbReference>